<dbReference type="PANTHER" id="PTHR34581">
    <property type="entry name" value="PTS SYSTEM N,N'-DIACETYLCHITOBIOSE-SPECIFIC EIIB COMPONENT"/>
    <property type="match status" value="1"/>
</dbReference>
<keyword evidence="2" id="KW-0597">Phosphoprotein</keyword>
<dbReference type="Pfam" id="PF02302">
    <property type="entry name" value="PTS_IIB"/>
    <property type="match status" value="1"/>
</dbReference>
<dbReference type="EMBL" id="CP102453">
    <property type="protein sequence ID" value="UUX33111.1"/>
    <property type="molecule type" value="Genomic_DNA"/>
</dbReference>
<dbReference type="RefSeq" id="WP_313792613.1">
    <property type="nucleotide sequence ID" value="NZ_CP102453.1"/>
</dbReference>
<dbReference type="InterPro" id="IPR036095">
    <property type="entry name" value="PTS_EIIB-like_sf"/>
</dbReference>
<dbReference type="CDD" id="cd05564">
    <property type="entry name" value="PTS_IIB_chitobiose_lichenan"/>
    <property type="match status" value="1"/>
</dbReference>
<dbReference type="Gene3D" id="3.40.50.2300">
    <property type="match status" value="1"/>
</dbReference>
<dbReference type="SUPFAM" id="SSF52794">
    <property type="entry name" value="PTS system IIB component-like"/>
    <property type="match status" value="1"/>
</dbReference>
<dbReference type="InterPro" id="IPR013012">
    <property type="entry name" value="PTS_EIIB_3"/>
</dbReference>
<keyword evidence="1" id="KW-0813">Transport</keyword>
<reference evidence="9 10" key="1">
    <citation type="submission" date="2022-08" db="EMBL/GenBank/DDBJ databases">
        <title>Aerococcaceae sp. nov isolated from spoiled eye mask.</title>
        <authorList>
            <person name="Zhou G."/>
            <person name="Xie X.-B."/>
            <person name="Shi Q.-S."/>
            <person name="Wang Y.-S."/>
            <person name="Wen X."/>
            <person name="Peng H."/>
            <person name="Yang X.-J."/>
            <person name="Tao H.-B."/>
            <person name="Huang X.-M."/>
        </authorList>
    </citation>
    <scope>NUCLEOTIDE SEQUENCE [LARGE SCALE GENOMIC DNA]</scope>
    <source>
        <strain evidence="10">DM20194951</strain>
    </source>
</reference>
<name>A0ABY5P326_9LACT</name>
<dbReference type="PROSITE" id="PS51100">
    <property type="entry name" value="PTS_EIIB_TYPE_3"/>
    <property type="match status" value="1"/>
</dbReference>
<evidence type="ECO:0000259" key="8">
    <source>
        <dbReference type="PROSITE" id="PS51100"/>
    </source>
</evidence>
<feature type="domain" description="PTS EIIB type-3" evidence="8">
    <location>
        <begin position="1"/>
        <end position="102"/>
    </location>
</feature>
<evidence type="ECO:0000256" key="4">
    <source>
        <dbReference type="ARBA" id="ARBA00022679"/>
    </source>
</evidence>
<sequence length="102" mass="11397">MKEIMLVCNAGMSTSMLVTKMQKASEEQGIETKIWAVSLSEVDENVRNNNIDVILVGPQVKFVVKKYKDTYEPDIKVTDIPMADYGRMDGEKVLQLALTTIG</sequence>
<keyword evidence="6" id="KW-0418">Kinase</keyword>
<evidence type="ECO:0000313" key="9">
    <source>
        <dbReference type="EMBL" id="UUX33111.1"/>
    </source>
</evidence>
<evidence type="ECO:0000256" key="1">
    <source>
        <dbReference type="ARBA" id="ARBA00022448"/>
    </source>
</evidence>
<feature type="modified residue" description="Phosphocysteine; by EIIA" evidence="7">
    <location>
        <position position="8"/>
    </location>
</feature>
<dbReference type="PANTHER" id="PTHR34581:SF2">
    <property type="entry name" value="PTS SYSTEM N,N'-DIACETYLCHITOBIOSE-SPECIFIC EIIB COMPONENT"/>
    <property type="match status" value="1"/>
</dbReference>
<proteinExistence type="predicted"/>
<evidence type="ECO:0000313" key="10">
    <source>
        <dbReference type="Proteomes" id="UP001315967"/>
    </source>
</evidence>
<evidence type="ECO:0000256" key="5">
    <source>
        <dbReference type="ARBA" id="ARBA00022683"/>
    </source>
</evidence>
<dbReference type="InterPro" id="IPR003501">
    <property type="entry name" value="PTS_EIIB_2/3"/>
</dbReference>
<keyword evidence="5" id="KW-0598">Phosphotransferase system</keyword>
<evidence type="ECO:0000256" key="7">
    <source>
        <dbReference type="PROSITE-ProRule" id="PRU00423"/>
    </source>
</evidence>
<organism evidence="9 10">
    <name type="scientific">Fundicoccus culcitae</name>
    <dbReference type="NCBI Taxonomy" id="2969821"/>
    <lineage>
        <taxon>Bacteria</taxon>
        <taxon>Bacillati</taxon>
        <taxon>Bacillota</taxon>
        <taxon>Bacilli</taxon>
        <taxon>Lactobacillales</taxon>
        <taxon>Aerococcaceae</taxon>
        <taxon>Fundicoccus</taxon>
    </lineage>
</organism>
<gene>
    <name evidence="9" type="ORF">NRE15_09360</name>
</gene>
<dbReference type="Proteomes" id="UP001315967">
    <property type="component" value="Chromosome"/>
</dbReference>
<accession>A0ABY5P326</accession>
<keyword evidence="10" id="KW-1185">Reference proteome</keyword>
<protein>
    <submittedName>
        <fullName evidence="9">PTS sugar transporter subunit IIB</fullName>
    </submittedName>
</protein>
<evidence type="ECO:0000256" key="3">
    <source>
        <dbReference type="ARBA" id="ARBA00022597"/>
    </source>
</evidence>
<evidence type="ECO:0000256" key="2">
    <source>
        <dbReference type="ARBA" id="ARBA00022553"/>
    </source>
</evidence>
<keyword evidence="3 9" id="KW-0762">Sugar transport</keyword>
<keyword evidence="4" id="KW-0808">Transferase</keyword>
<dbReference type="InterPro" id="IPR051819">
    <property type="entry name" value="PTS_sugar-specific_EIIB"/>
</dbReference>
<evidence type="ECO:0000256" key="6">
    <source>
        <dbReference type="ARBA" id="ARBA00022777"/>
    </source>
</evidence>